<gene>
    <name evidence="1" type="ORF">RRG08_011477</name>
</gene>
<accession>A0AAE1EAE6</accession>
<organism evidence="1 2">
    <name type="scientific">Elysia crispata</name>
    <name type="common">lettuce slug</name>
    <dbReference type="NCBI Taxonomy" id="231223"/>
    <lineage>
        <taxon>Eukaryota</taxon>
        <taxon>Metazoa</taxon>
        <taxon>Spiralia</taxon>
        <taxon>Lophotrochozoa</taxon>
        <taxon>Mollusca</taxon>
        <taxon>Gastropoda</taxon>
        <taxon>Heterobranchia</taxon>
        <taxon>Euthyneura</taxon>
        <taxon>Panpulmonata</taxon>
        <taxon>Sacoglossa</taxon>
        <taxon>Placobranchoidea</taxon>
        <taxon>Plakobranchidae</taxon>
        <taxon>Elysia</taxon>
    </lineage>
</organism>
<comment type="caution">
    <text evidence="1">The sequence shown here is derived from an EMBL/GenBank/DDBJ whole genome shotgun (WGS) entry which is preliminary data.</text>
</comment>
<reference evidence="1" key="1">
    <citation type="journal article" date="2023" name="G3 (Bethesda)">
        <title>A reference genome for the long-term kleptoplast-retaining sea slug Elysia crispata morphotype clarki.</title>
        <authorList>
            <person name="Eastman K.E."/>
            <person name="Pendleton A.L."/>
            <person name="Shaikh M.A."/>
            <person name="Suttiyut T."/>
            <person name="Ogas R."/>
            <person name="Tomko P."/>
            <person name="Gavelis G."/>
            <person name="Widhalm J.R."/>
            <person name="Wisecaver J.H."/>
        </authorList>
    </citation>
    <scope>NUCLEOTIDE SEQUENCE</scope>
    <source>
        <strain evidence="1">ECLA1</strain>
    </source>
</reference>
<dbReference type="EMBL" id="JAWDGP010000470">
    <property type="protein sequence ID" value="KAK3800266.1"/>
    <property type="molecule type" value="Genomic_DNA"/>
</dbReference>
<proteinExistence type="predicted"/>
<name>A0AAE1EAE6_9GAST</name>
<protein>
    <submittedName>
        <fullName evidence="1">Uncharacterized protein</fullName>
    </submittedName>
</protein>
<evidence type="ECO:0000313" key="2">
    <source>
        <dbReference type="Proteomes" id="UP001283361"/>
    </source>
</evidence>
<evidence type="ECO:0000313" key="1">
    <source>
        <dbReference type="EMBL" id="KAK3800266.1"/>
    </source>
</evidence>
<dbReference type="Proteomes" id="UP001283361">
    <property type="component" value="Unassembled WGS sequence"/>
</dbReference>
<dbReference type="AlphaFoldDB" id="A0AAE1EAE6"/>
<sequence>MDVSRFARGSIDNTLLLPDKIDVFYGSSPVGMVWENKLVYEGPITSGVDIIMILSLKVFGVWVALPGQEFESPVGKISSNKFLREDLNEDEEFTVFSDNGSLLLNKGFTSPLGKISLYKFLLEALNEDGETTFRELRILSGNRTEDEVLDRDFEHMGFTECWKPQSV</sequence>
<keyword evidence="2" id="KW-1185">Reference proteome</keyword>